<proteinExistence type="predicted"/>
<dbReference type="InterPro" id="IPR038765">
    <property type="entry name" value="Papain-like_cys_pep_sf"/>
</dbReference>
<evidence type="ECO:0000313" key="3">
    <source>
        <dbReference type="EMBL" id="WBR14382.1"/>
    </source>
</evidence>
<dbReference type="Gene3D" id="3.90.1720.10">
    <property type="entry name" value="endopeptidase domain like (from Nostoc punctiforme)"/>
    <property type="match status" value="1"/>
</dbReference>
<evidence type="ECO:0000313" key="4">
    <source>
        <dbReference type="Proteomes" id="UP001185135"/>
    </source>
</evidence>
<organism evidence="3 4">
    <name type="scientific">Pandoravirus kuranda</name>
    <dbReference type="NCBI Taxonomy" id="3019033"/>
    <lineage>
        <taxon>Viruses</taxon>
        <taxon>Pandoravirus</taxon>
    </lineage>
</organism>
<protein>
    <submittedName>
        <fullName evidence="3">Endopeptidase domain-containing protein</fullName>
    </submittedName>
</protein>
<feature type="transmembrane region" description="Helical" evidence="2">
    <location>
        <begin position="42"/>
        <end position="62"/>
    </location>
</feature>
<dbReference type="EMBL" id="ON887157">
    <property type="protein sequence ID" value="WBR14382.1"/>
    <property type="molecule type" value="Genomic_DNA"/>
</dbReference>
<reference evidence="3" key="1">
    <citation type="submission" date="2022-06" db="EMBL/GenBank/DDBJ databases">
        <authorList>
            <person name="Legendre M."/>
            <person name="Claverie J.-M."/>
            <person name="Alempic J.-M."/>
            <person name="Abergel C."/>
        </authorList>
    </citation>
    <scope>NUCLEOTIDE SEQUENCE</scope>
    <source>
        <strain evidence="3">Kuranda</strain>
    </source>
</reference>
<keyword evidence="2" id="KW-0472">Membrane</keyword>
<evidence type="ECO:0000256" key="2">
    <source>
        <dbReference type="SAM" id="Phobius"/>
    </source>
</evidence>
<dbReference type="Proteomes" id="UP001185135">
    <property type="component" value="Segment"/>
</dbReference>
<feature type="compositionally biased region" description="Basic and acidic residues" evidence="1">
    <location>
        <begin position="230"/>
        <end position="250"/>
    </location>
</feature>
<name>A0AA95J3G4_9VIRU</name>
<gene>
    <name evidence="3" type="ORF">pkur_cds_207</name>
</gene>
<dbReference type="SUPFAM" id="SSF54001">
    <property type="entry name" value="Cysteine proteinases"/>
    <property type="match status" value="1"/>
</dbReference>
<feature type="region of interest" description="Disordered" evidence="1">
    <location>
        <begin position="1"/>
        <end position="30"/>
    </location>
</feature>
<sequence>MERASSRARGGGSNAKTTAQSDARARPVNTHANRSARQWMRVVFAVALLLAVVVVALAAAAARMRRYVRTPPAVDLKRTIDCWPLRTGDLVITSNHDGRRGRSLADWSVPIKWVTGSPFNHVAVVYVEPDTRQLLFWEINGSGTRLATVRDLTCGRPHHDVFVRRVSPPVDVALFERAMAAQWEHEFNFFAPAAVAVRVLGCRQRRDFYAHSLLDRGIVLGHGDGVDNDDINRLKDKNDDDNGKGDRDRDCDSDDGGGPHRSPGARSSGNHRGVVHRRTCAHMVAELYHLVGVLDYARGRRGVDPAALCAGDFAKVEPDPAVLPMARRYRFGPLVRLEW</sequence>
<keyword evidence="2" id="KW-1133">Transmembrane helix</keyword>
<feature type="region of interest" description="Disordered" evidence="1">
    <location>
        <begin position="229"/>
        <end position="273"/>
    </location>
</feature>
<keyword evidence="2" id="KW-0812">Transmembrane</keyword>
<evidence type="ECO:0000256" key="1">
    <source>
        <dbReference type="SAM" id="MobiDB-lite"/>
    </source>
</evidence>
<accession>A0AA95J3G4</accession>